<evidence type="ECO:0000313" key="3">
    <source>
        <dbReference type="Proteomes" id="UP000324707"/>
    </source>
</evidence>
<evidence type="ECO:0000313" key="2">
    <source>
        <dbReference type="EMBL" id="TXJ31487.1"/>
    </source>
</evidence>
<dbReference type="EMBL" id="SAXX01000021">
    <property type="protein sequence ID" value="TXJ31487.1"/>
    <property type="molecule type" value="Genomic_DNA"/>
</dbReference>
<dbReference type="RefSeq" id="WP_147736824.1">
    <property type="nucleotide sequence ID" value="NZ_SAXX01000021.1"/>
</dbReference>
<dbReference type="AlphaFoldDB" id="A0A5C8E0Y6"/>
<feature type="coiled-coil region" evidence="1">
    <location>
        <begin position="338"/>
        <end position="442"/>
    </location>
</feature>
<comment type="caution">
    <text evidence="2">The sequence shown here is derived from an EMBL/GenBank/DDBJ whole genome shotgun (WGS) entry which is preliminary data.</text>
</comment>
<protein>
    <submittedName>
        <fullName evidence="2">Uncharacterized protein</fullName>
    </submittedName>
</protein>
<reference evidence="2 3" key="1">
    <citation type="journal article" date="1992" name="Lakartidningen">
        <title>[Penicillin V and not amoxicillin is the first choice preparation in acute otitis].</title>
        <authorList>
            <person name="Kamme C."/>
            <person name="Lundgren K."/>
            <person name="Prellner K."/>
        </authorList>
    </citation>
    <scope>NUCLEOTIDE SEQUENCE [LARGE SCALE GENOMIC DNA]</scope>
    <source>
        <strain evidence="2 3">PC5538III-lc</strain>
    </source>
</reference>
<organism evidence="2 3">
    <name type="scientific">Brachyspira aalborgi</name>
    <dbReference type="NCBI Taxonomy" id="29522"/>
    <lineage>
        <taxon>Bacteria</taxon>
        <taxon>Pseudomonadati</taxon>
        <taxon>Spirochaetota</taxon>
        <taxon>Spirochaetia</taxon>
        <taxon>Brachyspirales</taxon>
        <taxon>Brachyspiraceae</taxon>
        <taxon>Brachyspira</taxon>
    </lineage>
</organism>
<gene>
    <name evidence="2" type="ORF">EPJ69_07580</name>
</gene>
<dbReference type="Gene3D" id="1.10.287.1490">
    <property type="match status" value="1"/>
</dbReference>
<accession>A0A5C8E0Y6</accession>
<sequence length="471" mass="56401">MKKIIFIFILFNIISLNLFGKYKHEDFYKTVDLSKCKSAGEMRETLENCHSVGSSFNIFNLRHLALAFTISDYVDYYYYKIGAYKYLIDYYNSGDEYTKELMKDIYDVCSNFKLSGVTSFKENKEYKSYQFAALLFNNSKEYTIDDYMSIINFGYRTNILSREYLLNYLRDNNNFFLEGTHYYLRIFPITIEYKGKTIPKVTDSLTEFYYNFYGTKFKVEKIIIKENDTWVDIYNKYGDTGITRGSDYRLVSEIENYKSNTSNYYERLNDITNTFNDENNTIFTNFYVYYSNSINYIMENRYYTEIYNINNYYRDYYTQIGFGYRISTEEDENYSYKFSNLESEIKENVNSINDLEINISRLRGEISGIKYNLEETENELKKINKNSAFASSLASSVSAYKSAIKNYEERIKEYKKEIETILKDIEKLEAEFEKAKKEALKKWLEYKLQNERTEYLTIPKEFIGDYFYKVS</sequence>
<keyword evidence="1" id="KW-0175">Coiled coil</keyword>
<proteinExistence type="predicted"/>
<name>A0A5C8E0Y6_9SPIR</name>
<dbReference type="Proteomes" id="UP000324707">
    <property type="component" value="Unassembled WGS sequence"/>
</dbReference>
<evidence type="ECO:0000256" key="1">
    <source>
        <dbReference type="SAM" id="Coils"/>
    </source>
</evidence>